<sequence length="149" mass="17092">MSRPCIVIYLPTHRDLVYLIPLELSSMFPRIQRNWCSYIIRLAARQCNASSFVEVQHFARFRIGFRLTMAQSTPGPELVARIKLAATDTIRTFLVSSQTIRSEYLPIHLPSSTVRCHQTIHIISLTGRSVFLIQPWRMGSIPCWAKSTC</sequence>
<dbReference type="VEuPathDB" id="FungiDB:BO78DRAFT_133741"/>
<evidence type="ECO:0000313" key="1">
    <source>
        <dbReference type="EMBL" id="PYI11412.1"/>
    </source>
</evidence>
<protein>
    <submittedName>
        <fullName evidence="1">Uncharacterized protein</fullName>
    </submittedName>
</protein>
<reference evidence="1 2" key="1">
    <citation type="submission" date="2018-02" db="EMBL/GenBank/DDBJ databases">
        <title>The genomes of Aspergillus section Nigri reveals drivers in fungal speciation.</title>
        <authorList>
            <consortium name="DOE Joint Genome Institute"/>
            <person name="Vesth T.C."/>
            <person name="Nybo J."/>
            <person name="Theobald S."/>
            <person name="Brandl J."/>
            <person name="Frisvad J.C."/>
            <person name="Nielsen K.F."/>
            <person name="Lyhne E.K."/>
            <person name="Kogle M.E."/>
            <person name="Kuo A."/>
            <person name="Riley R."/>
            <person name="Clum A."/>
            <person name="Nolan M."/>
            <person name="Lipzen A."/>
            <person name="Salamov A."/>
            <person name="Henrissat B."/>
            <person name="Wiebenga A."/>
            <person name="De vries R.P."/>
            <person name="Grigoriev I.V."/>
            <person name="Mortensen U.H."/>
            <person name="Andersen M.R."/>
            <person name="Baker S.E."/>
        </authorList>
    </citation>
    <scope>NUCLEOTIDE SEQUENCE [LARGE SCALE GENOMIC DNA]</scope>
    <source>
        <strain evidence="1 2">CBS 121057</strain>
    </source>
</reference>
<dbReference type="Proteomes" id="UP000248423">
    <property type="component" value="Unassembled WGS sequence"/>
</dbReference>
<dbReference type="AlphaFoldDB" id="A0A319EMD6"/>
<keyword evidence="2" id="KW-1185">Reference proteome</keyword>
<evidence type="ECO:0000313" key="2">
    <source>
        <dbReference type="Proteomes" id="UP000248423"/>
    </source>
</evidence>
<accession>A0A319EMD6</accession>
<name>A0A319EMD6_ASPSB</name>
<organism evidence="1 2">
    <name type="scientific">Aspergillus sclerotiicarbonarius (strain CBS 121057 / IBT 28362)</name>
    <dbReference type="NCBI Taxonomy" id="1448318"/>
    <lineage>
        <taxon>Eukaryota</taxon>
        <taxon>Fungi</taxon>
        <taxon>Dikarya</taxon>
        <taxon>Ascomycota</taxon>
        <taxon>Pezizomycotina</taxon>
        <taxon>Eurotiomycetes</taxon>
        <taxon>Eurotiomycetidae</taxon>
        <taxon>Eurotiales</taxon>
        <taxon>Aspergillaceae</taxon>
        <taxon>Aspergillus</taxon>
        <taxon>Aspergillus subgen. Circumdati</taxon>
    </lineage>
</organism>
<dbReference type="EMBL" id="KZ826318">
    <property type="protein sequence ID" value="PYI11412.1"/>
    <property type="molecule type" value="Genomic_DNA"/>
</dbReference>
<proteinExistence type="predicted"/>
<gene>
    <name evidence="1" type="ORF">BO78DRAFT_133741</name>
</gene>